<dbReference type="PANTHER" id="PTHR43581">
    <property type="entry name" value="ATP/GTP PHOSPHATASE"/>
    <property type="match status" value="1"/>
</dbReference>
<evidence type="ECO:0000313" key="3">
    <source>
        <dbReference type="EMBL" id="CAZ94360.1"/>
    </source>
</evidence>
<dbReference type="InterPro" id="IPR034139">
    <property type="entry name" value="TOPRIM_OLD"/>
</dbReference>
<feature type="domain" description="Endonuclease GajA/Old nuclease/RecF-like AAA" evidence="1">
    <location>
        <begin position="1"/>
        <end position="374"/>
    </location>
</feature>
<dbReference type="InterPro" id="IPR041685">
    <property type="entry name" value="AAA_GajA/Old/RecF-like"/>
</dbReference>
<accession>G0L0E5</accession>
<evidence type="ECO:0000259" key="2">
    <source>
        <dbReference type="Pfam" id="PF20469"/>
    </source>
</evidence>
<dbReference type="Proteomes" id="UP000008898">
    <property type="component" value="Chromosome"/>
</dbReference>
<dbReference type="PANTHER" id="PTHR43581:SF4">
    <property type="entry name" value="ATP_GTP PHOSPHATASE"/>
    <property type="match status" value="1"/>
</dbReference>
<dbReference type="Pfam" id="PF13175">
    <property type="entry name" value="AAA_15"/>
    <property type="match status" value="1"/>
</dbReference>
<dbReference type="RefSeq" id="WP_013991673.1">
    <property type="nucleotide sequence ID" value="NC_015844.1"/>
</dbReference>
<dbReference type="HOGENOM" id="CLU_029682_2_0_10"/>
<dbReference type="InterPro" id="IPR051396">
    <property type="entry name" value="Bact_Antivir_Def_Nuclease"/>
</dbReference>
<dbReference type="Gene3D" id="3.40.50.300">
    <property type="entry name" value="P-loop containing nucleotide triphosphate hydrolases"/>
    <property type="match status" value="1"/>
</dbReference>
<dbReference type="KEGG" id="zga:ZOBELLIA_287"/>
<gene>
    <name evidence="3" type="ordered locus">zobellia_287</name>
</gene>
<sequence length="603" mass="68299">MILETVKIKNFRGYKTETIVPISNLTAFIGKNDAGKSTILEALEIFFNNSLVNCEKGDLNTTADNNKIEITCVFTDFPADLIIDTANPTTLQNEYLLNLQNKLEIKKVFAATAAKPKEKVYIICNHPSVDNGNDLLTLKKAELKQRAKALGIPTENYNGNVNSSIREAIRNSFENLELEETELLVDKEDTKKVYDTIKTYLPLYALFQSDRQSKDDDKEVSDPMKIAVQQALSELNTELEHIKEQVRIKAIDTANRTLNKLKEMSPDLANELIPEFKTEPKFDSQFKLTIKSEEDIPINKRGSGVRRLILLNFFRAEAERLRAQHQGNQIIFAFEEPETSQHPDHQEMLIQAFMELSNTGNSQIILTTHTPALAGLLPLDSLRFIQKNGNDRTIELGTEDVFEKIADTLGVLADPISKNASGILLIEGKSDVTFINHTATQLKNGGYIAHTFVDKRIALVPIGGCGNLKHWTTLRLIEQFAIPYGVMLDSDLGTNEEQQNRDKIQELRNNGIKAYLTRKREPENYVHIDVLNLPAGSTFNFTDTCDAKVLIAAEKTSRKQNVLEDYWTLMTTEQIREVERYDDNGTERYEFTEMFTDLLSIVE</sequence>
<dbReference type="PATRIC" id="fig|63186.3.peg.290"/>
<organism evidence="3 4">
    <name type="scientific">Zobellia galactanivorans (strain DSM 12802 / CCUG 47099 / CIP 106680 / NCIMB 13871 / Dsij)</name>
    <dbReference type="NCBI Taxonomy" id="63186"/>
    <lineage>
        <taxon>Bacteria</taxon>
        <taxon>Pseudomonadati</taxon>
        <taxon>Bacteroidota</taxon>
        <taxon>Flavobacteriia</taxon>
        <taxon>Flavobacteriales</taxon>
        <taxon>Flavobacteriaceae</taxon>
        <taxon>Zobellia</taxon>
    </lineage>
</organism>
<dbReference type="STRING" id="63186.ZOBELLIA_287"/>
<dbReference type="Pfam" id="PF20469">
    <property type="entry name" value="OLD-like_TOPRIM"/>
    <property type="match status" value="1"/>
</dbReference>
<dbReference type="EMBL" id="FP476056">
    <property type="protein sequence ID" value="CAZ94360.1"/>
    <property type="molecule type" value="Genomic_DNA"/>
</dbReference>
<evidence type="ECO:0000313" key="4">
    <source>
        <dbReference type="Proteomes" id="UP000008898"/>
    </source>
</evidence>
<dbReference type="InterPro" id="IPR027417">
    <property type="entry name" value="P-loop_NTPase"/>
</dbReference>
<evidence type="ECO:0000259" key="1">
    <source>
        <dbReference type="Pfam" id="PF13175"/>
    </source>
</evidence>
<dbReference type="OrthoDB" id="9792800at2"/>
<reference evidence="4" key="1">
    <citation type="submission" date="2009-07" db="EMBL/GenBank/DDBJ databases">
        <title>Complete genome sequence of Zobellia galactanivorans Dsij.</title>
        <authorList>
            <consortium name="Genoscope - CEA"/>
        </authorList>
    </citation>
    <scope>NUCLEOTIDE SEQUENCE [LARGE SCALE GENOMIC DNA]</scope>
    <source>
        <strain evidence="4">DSM 12802 / CCUG 47099 / CIP 106680 / NCIMB 13871 / Dsij</strain>
    </source>
</reference>
<reference evidence="3 4" key="2">
    <citation type="journal article" date="2012" name="Environ. Microbiol.">
        <title>Characterization of the first alginolytic operons in a marine bacterium: from their emergence in marine Flavobacteriia to their independent transfers to marine Proteobacteria and human gut Bacteroides.</title>
        <authorList>
            <person name="Thomas F."/>
            <person name="Barbeyron T."/>
            <person name="Tonon T."/>
            <person name="Genicot S."/>
            <person name="Czjzek M."/>
            <person name="Michel G."/>
        </authorList>
    </citation>
    <scope>NUCLEOTIDE SEQUENCE [LARGE SCALE GENOMIC DNA]</scope>
    <source>
        <strain evidence="4">DSM 12802 / CCUG 47099 / CIP 106680 / NCIMB 13871 / Dsij</strain>
    </source>
</reference>
<name>G0L0E5_ZOBGA</name>
<dbReference type="SUPFAM" id="SSF52540">
    <property type="entry name" value="P-loop containing nucleoside triphosphate hydrolases"/>
    <property type="match status" value="1"/>
</dbReference>
<dbReference type="AlphaFoldDB" id="G0L0E5"/>
<proteinExistence type="predicted"/>
<feature type="domain" description="OLD protein-like TOPRIM" evidence="2">
    <location>
        <begin position="420"/>
        <end position="491"/>
    </location>
</feature>
<keyword evidence="4" id="KW-1185">Reference proteome</keyword>
<protein>
    <submittedName>
        <fullName evidence="3">Uncharacterized protein</fullName>
    </submittedName>
</protein>